<dbReference type="EMBL" id="FNFB01000010">
    <property type="protein sequence ID" value="SDK71729.1"/>
    <property type="molecule type" value="Genomic_DNA"/>
</dbReference>
<gene>
    <name evidence="2" type="ORF">SAMN05421874_110149</name>
</gene>
<evidence type="ECO:0000313" key="2">
    <source>
        <dbReference type="EMBL" id="SDK71729.1"/>
    </source>
</evidence>
<dbReference type="AlphaFoldDB" id="A0A1G9E6H6"/>
<organism evidence="2 3">
    <name type="scientific">Nonomuraea maritima</name>
    <dbReference type="NCBI Taxonomy" id="683260"/>
    <lineage>
        <taxon>Bacteria</taxon>
        <taxon>Bacillati</taxon>
        <taxon>Actinomycetota</taxon>
        <taxon>Actinomycetes</taxon>
        <taxon>Streptosporangiales</taxon>
        <taxon>Streptosporangiaceae</taxon>
        <taxon>Nonomuraea</taxon>
    </lineage>
</organism>
<proteinExistence type="predicted"/>
<protein>
    <submittedName>
        <fullName evidence="2">Uncharacterized protein</fullName>
    </submittedName>
</protein>
<reference evidence="2 3" key="1">
    <citation type="submission" date="2016-10" db="EMBL/GenBank/DDBJ databases">
        <authorList>
            <person name="de Groot N.N."/>
        </authorList>
    </citation>
    <scope>NUCLEOTIDE SEQUENCE [LARGE SCALE GENOMIC DNA]</scope>
    <source>
        <strain evidence="2 3">CGMCC 4.5681</strain>
    </source>
</reference>
<keyword evidence="3" id="KW-1185">Reference proteome</keyword>
<name>A0A1G9E6H6_9ACTN</name>
<evidence type="ECO:0000256" key="1">
    <source>
        <dbReference type="SAM" id="Phobius"/>
    </source>
</evidence>
<keyword evidence="1" id="KW-0812">Transmembrane</keyword>
<dbReference type="Proteomes" id="UP000198683">
    <property type="component" value="Unassembled WGS sequence"/>
</dbReference>
<accession>A0A1G9E6H6</accession>
<feature type="transmembrane region" description="Helical" evidence="1">
    <location>
        <begin position="49"/>
        <end position="70"/>
    </location>
</feature>
<evidence type="ECO:0000313" key="3">
    <source>
        <dbReference type="Proteomes" id="UP000198683"/>
    </source>
</evidence>
<sequence>MTDHRCDLPDLAREAEPWRCPECGMRWELLPASQDTKLRGRRALDKQSMTVIAAIAGVLVGGGALNWAVAVLRAKAVSVGMVGFVALTVAAAYWQNARSRR</sequence>
<keyword evidence="1" id="KW-0472">Membrane</keyword>
<feature type="transmembrane region" description="Helical" evidence="1">
    <location>
        <begin position="76"/>
        <end position="94"/>
    </location>
</feature>
<dbReference type="OrthoDB" id="9948487at2"/>
<dbReference type="RefSeq" id="WP_090766507.1">
    <property type="nucleotide sequence ID" value="NZ_FNFB01000010.1"/>
</dbReference>
<keyword evidence="1" id="KW-1133">Transmembrane helix</keyword>